<organism evidence="1">
    <name type="scientific">Microcystis aeruginosa (strain PCC 7806)</name>
    <dbReference type="NCBI Taxonomy" id="267872"/>
    <lineage>
        <taxon>Bacteria</taxon>
        <taxon>Bacillati</taxon>
        <taxon>Cyanobacteriota</taxon>
        <taxon>Cyanophyceae</taxon>
        <taxon>Oscillatoriophycideae</taxon>
        <taxon>Chroococcales</taxon>
        <taxon>Microcystaceae</taxon>
        <taxon>Microcystis</taxon>
    </lineage>
</organism>
<dbReference type="EMBL" id="AM778925">
    <property type="protein sequence ID" value="CAO89453.1"/>
    <property type="molecule type" value="Genomic_DNA"/>
</dbReference>
<evidence type="ECO:0000313" key="1">
    <source>
        <dbReference type="EMBL" id="CAO89453.1"/>
    </source>
</evidence>
<accession>A8YDY8</accession>
<sequence>MGHRPALAIPFPFQSRVIRSRIMELSGLNCILVADFRIIRPSAPLLLDLGSAEKVFRGDRVWGVGCRVLPILRGSIT</sequence>
<proteinExistence type="predicted"/>
<gene>
    <name evidence="1" type="ORF">IPF_6340</name>
</gene>
<protein>
    <submittedName>
        <fullName evidence="1">Similarity.Hypothetical start</fullName>
    </submittedName>
</protein>
<name>A8YDY8_MICA7</name>
<dbReference type="AlphaFoldDB" id="A8YDY8"/>
<reference evidence="1" key="1">
    <citation type="submission" date="2007-08" db="EMBL/GenBank/DDBJ databases">
        <authorList>
            <person name="Frangeul L."/>
        </authorList>
    </citation>
    <scope>NUCLEOTIDE SEQUENCE</scope>
    <source>
        <strain evidence="1">PCC 7806</strain>
    </source>
</reference>